<gene>
    <name evidence="1" type="ORF">GGE66_000784</name>
</gene>
<reference evidence="1 2" key="1">
    <citation type="submission" date="2020-08" db="EMBL/GenBank/DDBJ databases">
        <title>Genomic Encyclopedia of Type Strains, Phase IV (KMG-V): Genome sequencing to study the core and pangenomes of soil and plant-associated prokaryotes.</title>
        <authorList>
            <person name="Whitman W."/>
        </authorList>
    </citation>
    <scope>NUCLEOTIDE SEQUENCE [LARGE SCALE GENOMIC DNA]</scope>
    <source>
        <strain evidence="1 2">SEMIA 4011</strain>
    </source>
</reference>
<sequence>MKPTDLADLEPSGYYWALRDIFLSDGADELEIVQISTVFGETYEYLSVAVLGSDQHYSLKDFVFFAKIGVPAFAPTA</sequence>
<comment type="caution">
    <text evidence="1">The sequence shown here is derived from an EMBL/GenBank/DDBJ whole genome shotgun (WGS) entry which is preliminary data.</text>
</comment>
<organism evidence="1 2">
    <name type="scientific">Rhizobium leguminosarum</name>
    <dbReference type="NCBI Taxonomy" id="384"/>
    <lineage>
        <taxon>Bacteria</taxon>
        <taxon>Pseudomonadati</taxon>
        <taxon>Pseudomonadota</taxon>
        <taxon>Alphaproteobacteria</taxon>
        <taxon>Hyphomicrobiales</taxon>
        <taxon>Rhizobiaceae</taxon>
        <taxon>Rhizobium/Agrobacterium group</taxon>
        <taxon>Rhizobium</taxon>
    </lineage>
</organism>
<dbReference type="Proteomes" id="UP000517187">
    <property type="component" value="Unassembled WGS sequence"/>
</dbReference>
<protein>
    <submittedName>
        <fullName evidence="1">Uncharacterized protein</fullName>
    </submittedName>
</protein>
<evidence type="ECO:0000313" key="1">
    <source>
        <dbReference type="EMBL" id="MBB6219840.1"/>
    </source>
</evidence>
<accession>A0A7W9ZP11</accession>
<dbReference type="EMBL" id="JACIIJ010000001">
    <property type="protein sequence ID" value="MBB6219840.1"/>
    <property type="molecule type" value="Genomic_DNA"/>
</dbReference>
<evidence type="ECO:0000313" key="2">
    <source>
        <dbReference type="Proteomes" id="UP000517187"/>
    </source>
</evidence>
<name>A0A7W9ZP11_RHILE</name>
<proteinExistence type="predicted"/>
<dbReference type="RefSeq" id="WP_184692678.1">
    <property type="nucleotide sequence ID" value="NZ_JACIIJ010000001.1"/>
</dbReference>
<dbReference type="AlphaFoldDB" id="A0A7W9ZP11"/>